<dbReference type="Pfam" id="PF15613">
    <property type="entry name" value="WSD"/>
    <property type="match status" value="1"/>
</dbReference>
<evidence type="ECO:0000256" key="1">
    <source>
        <dbReference type="ARBA" id="ARBA00004123"/>
    </source>
</evidence>
<dbReference type="EMBL" id="HG002022">
    <property type="protein sequence ID" value="CDF39326.1"/>
    <property type="molecule type" value="Genomic_DNA"/>
</dbReference>
<organism evidence="6 7">
    <name type="scientific">Chondrus crispus</name>
    <name type="common">Carrageen Irish moss</name>
    <name type="synonym">Polymorpha crispa</name>
    <dbReference type="NCBI Taxonomy" id="2769"/>
    <lineage>
        <taxon>Eukaryota</taxon>
        <taxon>Rhodophyta</taxon>
        <taxon>Florideophyceae</taxon>
        <taxon>Rhodymeniophycidae</taxon>
        <taxon>Gigartinales</taxon>
        <taxon>Gigartinaceae</taxon>
        <taxon>Chondrus</taxon>
    </lineage>
</organism>
<keyword evidence="2" id="KW-0539">Nucleus</keyword>
<evidence type="ECO:0000313" key="7">
    <source>
        <dbReference type="Proteomes" id="UP000012073"/>
    </source>
</evidence>
<evidence type="ECO:0000259" key="5">
    <source>
        <dbReference type="PROSITE" id="PS50827"/>
    </source>
</evidence>
<dbReference type="GO" id="GO:0005634">
    <property type="term" value="C:nucleus"/>
    <property type="evidence" value="ECO:0007669"/>
    <property type="project" value="UniProtKB-SubCell"/>
</dbReference>
<dbReference type="RefSeq" id="XP_005719237.1">
    <property type="nucleotide sequence ID" value="XM_005719180.1"/>
</dbReference>
<dbReference type="PANTHER" id="PTHR15546:SF2">
    <property type="entry name" value="DDT DOMAIN-CONTAINING PROTEIN DDB_G0282237"/>
    <property type="match status" value="1"/>
</dbReference>
<feature type="coiled-coil region" evidence="3">
    <location>
        <begin position="250"/>
        <end position="295"/>
    </location>
</feature>
<sequence>MKISKSPVSIDDGSVRKAHGKQDCGRVSAETSSCHDSDVVLVEDDNDSGTVSEREDASSIDDESVRQRERDSERYRRSLIASVADPDEPYPETYQQFSGIPANAVGDMLHLWEFVNAFSGTLRLSSFKLRHLEKAIVHNERSPLLDACITRLMRSILADKELVDELGVSNTVYKAVNSKSRNAITKILEALHHILSFESDEVYDESLLSTVNKLENSSDKWAFYRVIEPAGKLRILRELVDYVVMTDKIRNCISDSMEHAEEEKKKAREENAANRKKLETQIKRLKAELFEFRVKAGLVDPPADSEREKFQANDTKESTASEDNTGDSSKENGLSRKEKLVAAKKEREEEEDRRANERVADGIVARLDKLKANLKMLKNLRLRNRTSACAKEGDLFDSSAPAPSMPFAAPHEDPVRTHPMGTDRKDRRYWFFEGSGRIWIEDTKSGEWSTINTSQGLNKLLCWLSTSRPGEQQLKKRIRQREQQIALEMANEKKSIELGEEEAQESATEATSRGTRAGKRRAERVQKDKTTSRGTGTFLDYRNLVK</sequence>
<dbReference type="PANTHER" id="PTHR15546">
    <property type="entry name" value="BROMODOMAIN ADJACENT TO ZINC FINGER DOMAIN, 2A"/>
    <property type="match status" value="1"/>
</dbReference>
<evidence type="ECO:0000256" key="4">
    <source>
        <dbReference type="SAM" id="MobiDB-lite"/>
    </source>
</evidence>
<keyword evidence="3" id="KW-0175">Coiled coil</keyword>
<feature type="compositionally biased region" description="Basic and acidic residues" evidence="4">
    <location>
        <begin position="52"/>
        <end position="71"/>
    </location>
</feature>
<dbReference type="SMART" id="SM00571">
    <property type="entry name" value="DDT"/>
    <property type="match status" value="1"/>
</dbReference>
<name>R7QPB5_CHOCR</name>
<dbReference type="Gramene" id="CDF39326">
    <property type="protein sequence ID" value="CDF39326"/>
    <property type="gene ID" value="CHC_T00006614001"/>
</dbReference>
<dbReference type="Pfam" id="PF02791">
    <property type="entry name" value="DDT"/>
    <property type="match status" value="1"/>
</dbReference>
<feature type="region of interest" description="Disordered" evidence="4">
    <location>
        <begin position="302"/>
        <end position="355"/>
    </location>
</feature>
<dbReference type="Proteomes" id="UP000012073">
    <property type="component" value="Unassembled WGS sequence"/>
</dbReference>
<dbReference type="STRING" id="2769.R7QPB5"/>
<evidence type="ECO:0000256" key="2">
    <source>
        <dbReference type="ARBA" id="ARBA00023242"/>
    </source>
</evidence>
<dbReference type="OrthoDB" id="332390at2759"/>
<dbReference type="AlphaFoldDB" id="R7QPB5"/>
<dbReference type="InterPro" id="IPR028941">
    <property type="entry name" value="WHIM2_dom"/>
</dbReference>
<dbReference type="PhylomeDB" id="R7QPB5"/>
<feature type="domain" description="DDT" evidence="5">
    <location>
        <begin position="102"/>
        <end position="162"/>
    </location>
</feature>
<gene>
    <name evidence="6" type="ORF">CHC_T00006614001</name>
</gene>
<comment type="subcellular location">
    <subcellularLocation>
        <location evidence="1">Nucleus</location>
    </subcellularLocation>
</comment>
<keyword evidence="7" id="KW-1185">Reference proteome</keyword>
<feature type="compositionally biased region" description="Basic and acidic residues" evidence="4">
    <location>
        <begin position="304"/>
        <end position="319"/>
    </location>
</feature>
<proteinExistence type="predicted"/>
<feature type="region of interest" description="Disordered" evidence="4">
    <location>
        <begin position="493"/>
        <end position="546"/>
    </location>
</feature>
<dbReference type="PROSITE" id="PS50827">
    <property type="entry name" value="DDT"/>
    <property type="match status" value="1"/>
</dbReference>
<dbReference type="KEGG" id="ccp:CHC_T00006614001"/>
<feature type="region of interest" description="Disordered" evidence="4">
    <location>
        <begin position="1"/>
        <end position="71"/>
    </location>
</feature>
<dbReference type="InterPro" id="IPR018501">
    <property type="entry name" value="DDT_dom"/>
</dbReference>
<accession>R7QPB5</accession>
<feature type="compositionally biased region" description="Basic and acidic residues" evidence="4">
    <location>
        <begin position="328"/>
        <end position="355"/>
    </location>
</feature>
<dbReference type="InterPro" id="IPR053271">
    <property type="entry name" value="DDT_domain"/>
</dbReference>
<evidence type="ECO:0000313" key="6">
    <source>
        <dbReference type="EMBL" id="CDF39326.1"/>
    </source>
</evidence>
<protein>
    <recommendedName>
        <fullName evidence="5">DDT domain-containing protein</fullName>
    </recommendedName>
</protein>
<reference evidence="7" key="1">
    <citation type="journal article" date="2013" name="Proc. Natl. Acad. Sci. U.S.A.">
        <title>Genome structure and metabolic features in the red seaweed Chondrus crispus shed light on evolution of the Archaeplastida.</title>
        <authorList>
            <person name="Collen J."/>
            <person name="Porcel B."/>
            <person name="Carre W."/>
            <person name="Ball S.G."/>
            <person name="Chaparro C."/>
            <person name="Tonon T."/>
            <person name="Barbeyron T."/>
            <person name="Michel G."/>
            <person name="Noel B."/>
            <person name="Valentin K."/>
            <person name="Elias M."/>
            <person name="Artiguenave F."/>
            <person name="Arun A."/>
            <person name="Aury J.M."/>
            <person name="Barbosa-Neto J.F."/>
            <person name="Bothwell J.H."/>
            <person name="Bouget F.Y."/>
            <person name="Brillet L."/>
            <person name="Cabello-Hurtado F."/>
            <person name="Capella-Gutierrez S."/>
            <person name="Charrier B."/>
            <person name="Cladiere L."/>
            <person name="Cock J.M."/>
            <person name="Coelho S.M."/>
            <person name="Colleoni C."/>
            <person name="Czjzek M."/>
            <person name="Da Silva C."/>
            <person name="Delage L."/>
            <person name="Denoeud F."/>
            <person name="Deschamps P."/>
            <person name="Dittami S.M."/>
            <person name="Gabaldon T."/>
            <person name="Gachon C.M."/>
            <person name="Groisillier A."/>
            <person name="Herve C."/>
            <person name="Jabbari K."/>
            <person name="Katinka M."/>
            <person name="Kloareg B."/>
            <person name="Kowalczyk N."/>
            <person name="Labadie K."/>
            <person name="Leblanc C."/>
            <person name="Lopez P.J."/>
            <person name="McLachlan D.H."/>
            <person name="Meslet-Cladiere L."/>
            <person name="Moustafa A."/>
            <person name="Nehr Z."/>
            <person name="Nyvall Collen P."/>
            <person name="Panaud O."/>
            <person name="Partensky F."/>
            <person name="Poulain J."/>
            <person name="Rensing S.A."/>
            <person name="Rousvoal S."/>
            <person name="Samson G."/>
            <person name="Symeonidi A."/>
            <person name="Weissenbach J."/>
            <person name="Zambounis A."/>
            <person name="Wincker P."/>
            <person name="Boyen C."/>
        </authorList>
    </citation>
    <scope>NUCLEOTIDE SEQUENCE [LARGE SCALE GENOMIC DNA]</scope>
    <source>
        <strain evidence="7">cv. Stackhouse</strain>
    </source>
</reference>
<evidence type="ECO:0000256" key="3">
    <source>
        <dbReference type="SAM" id="Coils"/>
    </source>
</evidence>
<dbReference type="GeneID" id="17326954"/>